<dbReference type="Proteomes" id="UP001372834">
    <property type="component" value="Unassembled WGS sequence"/>
</dbReference>
<gene>
    <name evidence="2" type="ORF">RUM43_011727</name>
</gene>
<accession>A0AAN8P1G6</accession>
<evidence type="ECO:0000313" key="3">
    <source>
        <dbReference type="Proteomes" id="UP001372834"/>
    </source>
</evidence>
<protein>
    <submittedName>
        <fullName evidence="2">Uncharacterized protein</fullName>
    </submittedName>
</protein>
<name>A0AAN8P1G6_POLSC</name>
<proteinExistence type="predicted"/>
<dbReference type="AlphaFoldDB" id="A0AAN8P1G6"/>
<sequence length="140" mass="15948">MREEDNVPYDQPASSQGMSRRSHHSSRTSSTRLTSKPDSFNVNFLSSCDEIYLNSQMLTTTFHDYQRMKSLEGSGRVMENVKSVPWRSKSSDSFSTDDSERSSDEKSPEIRRSPFDFLSFPFNERVSKSQMVRGNAAGVN</sequence>
<comment type="caution">
    <text evidence="2">The sequence shown here is derived from an EMBL/GenBank/DDBJ whole genome shotgun (WGS) entry which is preliminary data.</text>
</comment>
<evidence type="ECO:0000256" key="1">
    <source>
        <dbReference type="SAM" id="MobiDB-lite"/>
    </source>
</evidence>
<reference evidence="2 3" key="1">
    <citation type="submission" date="2023-10" db="EMBL/GenBank/DDBJ databases">
        <title>Genomes of two closely related lineages of the louse Polyplax serrata with different host specificities.</title>
        <authorList>
            <person name="Martinu J."/>
            <person name="Tarabai H."/>
            <person name="Stefka J."/>
            <person name="Hypsa V."/>
        </authorList>
    </citation>
    <scope>NUCLEOTIDE SEQUENCE [LARGE SCALE GENOMIC DNA]</scope>
    <source>
        <strain evidence="2">HR10_N</strain>
    </source>
</reference>
<feature type="region of interest" description="Disordered" evidence="1">
    <location>
        <begin position="72"/>
        <end position="111"/>
    </location>
</feature>
<dbReference type="EMBL" id="JAWJWE010000005">
    <property type="protein sequence ID" value="KAK6634327.1"/>
    <property type="molecule type" value="Genomic_DNA"/>
</dbReference>
<feature type="compositionally biased region" description="Basic and acidic residues" evidence="1">
    <location>
        <begin position="98"/>
        <end position="111"/>
    </location>
</feature>
<feature type="compositionally biased region" description="Low complexity" evidence="1">
    <location>
        <begin position="87"/>
        <end position="96"/>
    </location>
</feature>
<organism evidence="2 3">
    <name type="scientific">Polyplax serrata</name>
    <name type="common">Common mouse louse</name>
    <dbReference type="NCBI Taxonomy" id="468196"/>
    <lineage>
        <taxon>Eukaryota</taxon>
        <taxon>Metazoa</taxon>
        <taxon>Ecdysozoa</taxon>
        <taxon>Arthropoda</taxon>
        <taxon>Hexapoda</taxon>
        <taxon>Insecta</taxon>
        <taxon>Pterygota</taxon>
        <taxon>Neoptera</taxon>
        <taxon>Paraneoptera</taxon>
        <taxon>Psocodea</taxon>
        <taxon>Troctomorpha</taxon>
        <taxon>Phthiraptera</taxon>
        <taxon>Anoplura</taxon>
        <taxon>Polyplacidae</taxon>
        <taxon>Polyplax</taxon>
    </lineage>
</organism>
<evidence type="ECO:0000313" key="2">
    <source>
        <dbReference type="EMBL" id="KAK6634327.1"/>
    </source>
</evidence>
<feature type="region of interest" description="Disordered" evidence="1">
    <location>
        <begin position="1"/>
        <end position="41"/>
    </location>
</feature>